<protein>
    <submittedName>
        <fullName evidence="2">Uncharacterized protein</fullName>
    </submittedName>
</protein>
<reference evidence="2" key="1">
    <citation type="submission" date="2021-03" db="EMBL/GenBank/DDBJ databases">
        <title>Revisited historic fungal species revealed as producer of novel bioactive compounds through whole genome sequencing and comparative genomics.</title>
        <authorList>
            <person name="Vignolle G.A."/>
            <person name="Hochenegger N."/>
            <person name="Mach R.L."/>
            <person name="Mach-Aigner A.R."/>
            <person name="Javad Rahimi M."/>
            <person name="Salim K.A."/>
            <person name="Chan C.M."/>
            <person name="Lim L.B.L."/>
            <person name="Cai F."/>
            <person name="Druzhinina I.S."/>
            <person name="U'Ren J.M."/>
            <person name="Derntl C."/>
        </authorList>
    </citation>
    <scope>NUCLEOTIDE SEQUENCE</scope>
    <source>
        <strain evidence="2">TUCIM 5799</strain>
    </source>
</reference>
<feature type="compositionally biased region" description="Low complexity" evidence="1">
    <location>
        <begin position="360"/>
        <end position="373"/>
    </location>
</feature>
<feature type="region of interest" description="Disordered" evidence="1">
    <location>
        <begin position="351"/>
        <end position="437"/>
    </location>
</feature>
<feature type="compositionally biased region" description="Low complexity" evidence="1">
    <location>
        <begin position="57"/>
        <end position="72"/>
    </location>
</feature>
<gene>
    <name evidence="2" type="ORF">JX265_006150</name>
</gene>
<accession>A0A9Q0AQV6</accession>
<dbReference type="Proteomes" id="UP000829685">
    <property type="component" value="Unassembled WGS sequence"/>
</dbReference>
<dbReference type="EMBL" id="JAFIMR010000013">
    <property type="protein sequence ID" value="KAI1871110.1"/>
    <property type="molecule type" value="Genomic_DNA"/>
</dbReference>
<keyword evidence="3" id="KW-1185">Reference proteome</keyword>
<feature type="compositionally biased region" description="Polar residues" evidence="1">
    <location>
        <begin position="415"/>
        <end position="437"/>
    </location>
</feature>
<name>A0A9Q0AQV6_9PEZI</name>
<evidence type="ECO:0000313" key="2">
    <source>
        <dbReference type="EMBL" id="KAI1871110.1"/>
    </source>
</evidence>
<organism evidence="2 3">
    <name type="scientific">Neoarthrinium moseri</name>
    <dbReference type="NCBI Taxonomy" id="1658444"/>
    <lineage>
        <taxon>Eukaryota</taxon>
        <taxon>Fungi</taxon>
        <taxon>Dikarya</taxon>
        <taxon>Ascomycota</taxon>
        <taxon>Pezizomycotina</taxon>
        <taxon>Sordariomycetes</taxon>
        <taxon>Xylariomycetidae</taxon>
        <taxon>Amphisphaeriales</taxon>
        <taxon>Apiosporaceae</taxon>
        <taxon>Neoarthrinium</taxon>
    </lineage>
</organism>
<evidence type="ECO:0000256" key="1">
    <source>
        <dbReference type="SAM" id="MobiDB-lite"/>
    </source>
</evidence>
<feature type="region of interest" description="Disordered" evidence="1">
    <location>
        <begin position="56"/>
        <end position="79"/>
    </location>
</feature>
<dbReference type="AlphaFoldDB" id="A0A9Q0AQV6"/>
<comment type="caution">
    <text evidence="2">The sequence shown here is derived from an EMBL/GenBank/DDBJ whole genome shotgun (WGS) entry which is preliminary data.</text>
</comment>
<feature type="compositionally biased region" description="Low complexity" evidence="1">
    <location>
        <begin position="399"/>
        <end position="412"/>
    </location>
</feature>
<feature type="compositionally biased region" description="Basic and acidic residues" evidence="1">
    <location>
        <begin position="383"/>
        <end position="395"/>
    </location>
</feature>
<evidence type="ECO:0000313" key="3">
    <source>
        <dbReference type="Proteomes" id="UP000829685"/>
    </source>
</evidence>
<proteinExistence type="predicted"/>
<sequence length="437" mass="48065">MFRITECLSQCFGATSKPAVSETPNDVKYVNKLRKNLGKPEPQRLQPIELVATPADAFSSSSTRAPPTTRFPVKPAVAPKPESGNILTRDTLAEVLNEIDKIVPCRYAISGLTALIDHGFTGRGAKSVSILVPAHSKDIVRPWAQTNGGKLSAVSPDRFEVRLPSDGSYRPVRIRYLNKGFDELQIVQSNMSAAKVLSLTSQLELMATAFVKECKQGKAPQPKTEAEEARVRTIVEDIYWALGWGIEQSRPLDPRYLKIFLSSLFWEPLIHYVGEPAREAMLLAVRAGVDLGHYLAREAEEKRRNADVRDHDDFLRQYNVPGLGVVATQPGPFEDMRGLGRRDLQSIYTVQSKDSRSELGAASAGSSVVGSSRRPPPGPSKLHIQERVSLDEGLRRSRTMAGRGSRSSSSVRPVPNQNKSRTSIDLVNGTGTPSDWL</sequence>